<evidence type="ECO:0000313" key="2">
    <source>
        <dbReference type="Ensembl" id="ENSCSAVP00000011235.1"/>
    </source>
</evidence>
<dbReference type="AlphaFoldDB" id="H2Z0X3"/>
<dbReference type="Proteomes" id="UP000007875">
    <property type="component" value="Unassembled WGS sequence"/>
</dbReference>
<dbReference type="Ensembl" id="ENSCSAVT00000011366.1">
    <property type="protein sequence ID" value="ENSCSAVP00000011235.1"/>
    <property type="gene ID" value="ENSCSAVG00000006576.1"/>
</dbReference>
<name>H2Z0X3_CIOSA</name>
<dbReference type="GeneTree" id="ENSGT00390000004493"/>
<proteinExistence type="predicted"/>
<sequence>MGERKSSMMNLTSQFLDDNIKVVRALPYALLGSFGLYCCYRYRIFSHFKTIRSIPDNFIANRVSLRGQLIDVTPQCTLQVEHIPIVKLPFYKLRNKDVIQETLPIKILGMDPALDPMLAYSNLQHLKGKSIWFQLWHREHEQDDHMKEEKPIYLHCLVYEPYWLFGNYLNTTMIKKGFARFTPFPHDMPTNQRSQKYETKLKKAEAVAKRNRRGIWYEPSKSEIYFNEMRLKTNVVKKKANWLWERFLTMKEKIWKSKK</sequence>
<dbReference type="FunCoup" id="H2Z0X3">
    <property type="interactions" value="78"/>
</dbReference>
<dbReference type="InParanoid" id="H2Z0X3"/>
<dbReference type="SUPFAM" id="SSF50199">
    <property type="entry name" value="Staphylococcal nuclease"/>
    <property type="match status" value="1"/>
</dbReference>
<feature type="domain" description="TNase-like" evidence="1">
    <location>
        <begin position="166"/>
        <end position="217"/>
    </location>
</feature>
<evidence type="ECO:0000313" key="3">
    <source>
        <dbReference type="Proteomes" id="UP000007875"/>
    </source>
</evidence>
<evidence type="ECO:0000259" key="1">
    <source>
        <dbReference type="Pfam" id="PF00565"/>
    </source>
</evidence>
<dbReference type="Pfam" id="PF00565">
    <property type="entry name" value="SNase"/>
    <property type="match status" value="1"/>
</dbReference>
<dbReference type="OMA" id="ETWKENM"/>
<reference evidence="2" key="3">
    <citation type="submission" date="2025-09" db="UniProtKB">
        <authorList>
            <consortium name="Ensembl"/>
        </authorList>
    </citation>
    <scope>IDENTIFICATION</scope>
</reference>
<dbReference type="Gene3D" id="2.40.50.90">
    <property type="match status" value="1"/>
</dbReference>
<keyword evidence="3" id="KW-1185">Reference proteome</keyword>
<reference evidence="3" key="1">
    <citation type="submission" date="2003-08" db="EMBL/GenBank/DDBJ databases">
        <authorList>
            <person name="Birren B."/>
            <person name="Nusbaum C."/>
            <person name="Abebe A."/>
            <person name="Abouelleil A."/>
            <person name="Adekoya E."/>
            <person name="Ait-zahra M."/>
            <person name="Allen N."/>
            <person name="Allen T."/>
            <person name="An P."/>
            <person name="Anderson M."/>
            <person name="Anderson S."/>
            <person name="Arachchi H."/>
            <person name="Armbruster J."/>
            <person name="Bachantsang P."/>
            <person name="Baldwin J."/>
            <person name="Barry A."/>
            <person name="Bayul T."/>
            <person name="Blitshsteyn B."/>
            <person name="Bloom T."/>
            <person name="Blye J."/>
            <person name="Boguslavskiy L."/>
            <person name="Borowsky M."/>
            <person name="Boukhgalter B."/>
            <person name="Brunache A."/>
            <person name="Butler J."/>
            <person name="Calixte N."/>
            <person name="Calvo S."/>
            <person name="Camarata J."/>
            <person name="Campo K."/>
            <person name="Chang J."/>
            <person name="Cheshatsang Y."/>
            <person name="Citroen M."/>
            <person name="Collymore A."/>
            <person name="Considine T."/>
            <person name="Cook A."/>
            <person name="Cooke P."/>
            <person name="Corum B."/>
            <person name="Cuomo C."/>
            <person name="David R."/>
            <person name="Dawoe T."/>
            <person name="Degray S."/>
            <person name="Dodge S."/>
            <person name="Dooley K."/>
            <person name="Dorje P."/>
            <person name="Dorjee K."/>
            <person name="Dorris L."/>
            <person name="Duffey N."/>
            <person name="Dupes A."/>
            <person name="Elkins T."/>
            <person name="Engels R."/>
            <person name="Erickson J."/>
            <person name="Farina A."/>
            <person name="Faro S."/>
            <person name="Ferreira P."/>
            <person name="Fischer H."/>
            <person name="Fitzgerald M."/>
            <person name="Foley K."/>
            <person name="Gage D."/>
            <person name="Galagan J."/>
            <person name="Gearin G."/>
            <person name="Gnerre S."/>
            <person name="Gnirke A."/>
            <person name="Goyette A."/>
            <person name="Graham J."/>
            <person name="Grandbois E."/>
            <person name="Gyaltsen K."/>
            <person name="Hafez N."/>
            <person name="Hagopian D."/>
            <person name="Hagos B."/>
            <person name="Hall J."/>
            <person name="Hatcher B."/>
            <person name="Heller A."/>
            <person name="Higgins H."/>
            <person name="Honan T."/>
            <person name="Horn A."/>
            <person name="Houde N."/>
            <person name="Hughes L."/>
            <person name="Hulme W."/>
            <person name="Husby E."/>
            <person name="Iliev I."/>
            <person name="Jaffe D."/>
            <person name="Jones C."/>
            <person name="Kamal M."/>
            <person name="Kamat A."/>
            <person name="Kamvysselis M."/>
            <person name="Karlsson E."/>
            <person name="Kells C."/>
            <person name="Kieu A."/>
            <person name="Kisner P."/>
            <person name="Kodira C."/>
            <person name="Kulbokas E."/>
            <person name="Labutti K."/>
            <person name="Lama D."/>
            <person name="Landers T."/>
            <person name="Leger J."/>
            <person name="Levine S."/>
            <person name="Lewis D."/>
            <person name="Lewis T."/>
            <person name="Lindblad-toh K."/>
            <person name="Liu X."/>
            <person name="Lokyitsang T."/>
            <person name="Lokyitsang Y."/>
            <person name="Lucien O."/>
            <person name="Lui A."/>
            <person name="Ma L.J."/>
            <person name="Mabbitt R."/>
            <person name="Macdonald J."/>
            <person name="Maclean C."/>
            <person name="Major J."/>
            <person name="Manning J."/>
            <person name="Marabella R."/>
            <person name="Maru K."/>
            <person name="Matthews C."/>
            <person name="Mauceli E."/>
            <person name="Mccarthy M."/>
            <person name="Mcdonough S."/>
            <person name="Mcghee T."/>
            <person name="Meldrim J."/>
            <person name="Meneus L."/>
            <person name="Mesirov J."/>
            <person name="Mihalev A."/>
            <person name="Mihova T."/>
            <person name="Mikkelsen T."/>
            <person name="Mlenga V."/>
            <person name="Moru K."/>
            <person name="Mozes J."/>
            <person name="Mulrain L."/>
            <person name="Munson G."/>
            <person name="Naylor J."/>
            <person name="Newes C."/>
            <person name="Nguyen C."/>
            <person name="Nguyen N."/>
            <person name="Nguyen T."/>
            <person name="Nicol R."/>
            <person name="Nielsen C."/>
            <person name="Nizzari M."/>
            <person name="Norbu C."/>
            <person name="Norbu N."/>
            <person name="O'donnell P."/>
            <person name="Okoawo O."/>
            <person name="O'leary S."/>
            <person name="Omotosho B."/>
            <person name="O'neill K."/>
            <person name="Osman S."/>
            <person name="Parker S."/>
            <person name="Perrin D."/>
            <person name="Phunkhang P."/>
            <person name="Piqani B."/>
            <person name="Purcell S."/>
            <person name="Rachupka T."/>
            <person name="Ramasamy U."/>
            <person name="Rameau R."/>
            <person name="Ray V."/>
            <person name="Raymond C."/>
            <person name="Retta R."/>
            <person name="Richardson S."/>
            <person name="Rise C."/>
            <person name="Rodriguez J."/>
            <person name="Rogers J."/>
            <person name="Rogov P."/>
            <person name="Rutman M."/>
            <person name="Schupbach R."/>
            <person name="Seaman C."/>
            <person name="Settipalli S."/>
            <person name="Sharpe T."/>
            <person name="Sheridan J."/>
            <person name="Sherpa N."/>
            <person name="Shi J."/>
            <person name="Smirnov S."/>
            <person name="Smith C."/>
            <person name="Sougnez C."/>
            <person name="Spencer B."/>
            <person name="Stalker J."/>
            <person name="Stange-thomann N."/>
            <person name="Stavropoulos S."/>
            <person name="Stetson K."/>
            <person name="Stone C."/>
            <person name="Stone S."/>
            <person name="Stubbs M."/>
            <person name="Talamas J."/>
            <person name="Tchuinga P."/>
            <person name="Tenzing P."/>
            <person name="Tesfaye S."/>
            <person name="Theodore J."/>
            <person name="Thoulutsang Y."/>
            <person name="Topham K."/>
            <person name="Towey S."/>
            <person name="Tsamla T."/>
            <person name="Tsomo N."/>
            <person name="Vallee D."/>
            <person name="Vassiliev H."/>
            <person name="Venkataraman V."/>
            <person name="Vinson J."/>
            <person name="Vo A."/>
            <person name="Wade C."/>
            <person name="Wang S."/>
            <person name="Wangchuk T."/>
            <person name="Wangdi T."/>
            <person name="Whittaker C."/>
            <person name="Wilkinson J."/>
            <person name="Wu Y."/>
            <person name="Wyman D."/>
            <person name="Yadav S."/>
            <person name="Yang S."/>
            <person name="Yang X."/>
            <person name="Yeager S."/>
            <person name="Yee E."/>
            <person name="Young G."/>
            <person name="Zainoun J."/>
            <person name="Zembeck L."/>
            <person name="Zimmer A."/>
            <person name="Zody M."/>
            <person name="Lander E."/>
        </authorList>
    </citation>
    <scope>NUCLEOTIDE SEQUENCE [LARGE SCALE GENOMIC DNA]</scope>
</reference>
<accession>H2Z0X3</accession>
<dbReference type="HOGENOM" id="CLU_1073462_0_0_1"/>
<dbReference type="InterPro" id="IPR035437">
    <property type="entry name" value="SNase_OB-fold_sf"/>
</dbReference>
<protein>
    <recommendedName>
        <fullName evidence="1">TNase-like domain-containing protein</fullName>
    </recommendedName>
</protein>
<dbReference type="PANTHER" id="PTHR28434">
    <property type="entry name" value="PROTEIN C3ORF33"/>
    <property type="match status" value="1"/>
</dbReference>
<dbReference type="InterPro" id="IPR016071">
    <property type="entry name" value="Staphylococal_nuclease_OB-fold"/>
</dbReference>
<reference evidence="2" key="2">
    <citation type="submission" date="2025-08" db="UniProtKB">
        <authorList>
            <consortium name="Ensembl"/>
        </authorList>
    </citation>
    <scope>IDENTIFICATION</scope>
</reference>
<dbReference type="GO" id="GO:0005615">
    <property type="term" value="C:extracellular space"/>
    <property type="evidence" value="ECO:0007669"/>
    <property type="project" value="TreeGrafter"/>
</dbReference>
<dbReference type="PANTHER" id="PTHR28434:SF1">
    <property type="entry name" value="PROTEIN C3ORF33"/>
    <property type="match status" value="1"/>
</dbReference>
<dbReference type="STRING" id="51511.ENSCSAVP00000011235"/>
<dbReference type="InterPro" id="IPR042421">
    <property type="entry name" value="C3orf33-like"/>
</dbReference>
<organism evidence="2 3">
    <name type="scientific">Ciona savignyi</name>
    <name type="common">Pacific transparent sea squirt</name>
    <dbReference type="NCBI Taxonomy" id="51511"/>
    <lineage>
        <taxon>Eukaryota</taxon>
        <taxon>Metazoa</taxon>
        <taxon>Chordata</taxon>
        <taxon>Tunicata</taxon>
        <taxon>Ascidiacea</taxon>
        <taxon>Phlebobranchia</taxon>
        <taxon>Cionidae</taxon>
        <taxon>Ciona</taxon>
    </lineage>
</organism>